<name>A0A8J6HBU3_TENMO</name>
<reference evidence="3" key="2">
    <citation type="submission" date="2021-08" db="EMBL/GenBank/DDBJ databases">
        <authorList>
            <person name="Eriksson T."/>
        </authorList>
    </citation>
    <scope>NUCLEOTIDE SEQUENCE</scope>
    <source>
        <strain evidence="3">Stoneville</strain>
        <tissue evidence="3">Whole head</tissue>
    </source>
</reference>
<dbReference type="EMBL" id="JABDTM020022344">
    <property type="protein sequence ID" value="KAH0815935.1"/>
    <property type="molecule type" value="Genomic_DNA"/>
</dbReference>
<feature type="region of interest" description="Disordered" evidence="2">
    <location>
        <begin position="1"/>
        <end position="35"/>
    </location>
</feature>
<dbReference type="PANTHER" id="PTHR13261">
    <property type="entry name" value="BRCA2 AND CDKN1A INTERACTING PROTEIN"/>
    <property type="match status" value="1"/>
</dbReference>
<dbReference type="AlphaFoldDB" id="A0A8J6HBU3"/>
<proteinExistence type="inferred from homology"/>
<comment type="caution">
    <text evidence="3">The sequence shown here is derived from an EMBL/GenBank/DDBJ whole genome shotgun (WGS) entry which is preliminary data.</text>
</comment>
<feature type="compositionally biased region" description="Acidic residues" evidence="2">
    <location>
        <begin position="15"/>
        <end position="24"/>
    </location>
</feature>
<comment type="similarity">
    <text evidence="1">Belongs to the BCP1 family.</text>
</comment>
<dbReference type="PANTHER" id="PTHR13261:SF0">
    <property type="entry name" value="BRCA2 AND CDKN1A-INTERACTING PROTEIN"/>
    <property type="match status" value="1"/>
</dbReference>
<evidence type="ECO:0000313" key="3">
    <source>
        <dbReference type="EMBL" id="KAH0815935.1"/>
    </source>
</evidence>
<accession>A0A8J6HBU3</accession>
<gene>
    <name evidence="3" type="ORF">GEV33_006856</name>
</gene>
<evidence type="ECO:0000313" key="4">
    <source>
        <dbReference type="Proteomes" id="UP000719412"/>
    </source>
</evidence>
<keyword evidence="4" id="KW-1185">Reference proteome</keyword>
<evidence type="ECO:0000256" key="1">
    <source>
        <dbReference type="ARBA" id="ARBA00006781"/>
    </source>
</evidence>
<dbReference type="GO" id="GO:0005634">
    <property type="term" value="C:nucleus"/>
    <property type="evidence" value="ECO:0007669"/>
    <property type="project" value="TreeGrafter"/>
</dbReference>
<dbReference type="Pfam" id="PF13862">
    <property type="entry name" value="BCCIP"/>
    <property type="match status" value="1"/>
</dbReference>
<evidence type="ECO:0000256" key="2">
    <source>
        <dbReference type="SAM" id="MobiDB-lite"/>
    </source>
</evidence>
<evidence type="ECO:0008006" key="5">
    <source>
        <dbReference type="Google" id="ProtNLM"/>
    </source>
</evidence>
<sequence length="207" mass="23160">MAGATKKSKKTSDSESNEEYESDESGSYHGQQEIQATFEGRNPEGQDFHGIKQLLQQLFLSSQIDLSQLSDMLISQTGVGSVLKQSCNDSDDEEDVEMVEESDVFGITSVINLTQHKGEDFFEGRNLRRAMDVCVCLSGADSRVVEGRATLFRHHREVSRVRIPGRMGLLPWMLCAVVFVLCRPEKGEERGWAWVAGESTPEPRRTT</sequence>
<reference evidence="3" key="1">
    <citation type="journal article" date="2020" name="J Insects Food Feed">
        <title>The yellow mealworm (Tenebrio molitor) genome: a resource for the emerging insects as food and feed industry.</title>
        <authorList>
            <person name="Eriksson T."/>
            <person name="Andere A."/>
            <person name="Kelstrup H."/>
            <person name="Emery V."/>
            <person name="Picard C."/>
        </authorList>
    </citation>
    <scope>NUCLEOTIDE SEQUENCE</scope>
    <source>
        <strain evidence="3">Stoneville</strain>
        <tissue evidence="3">Whole head</tissue>
    </source>
</reference>
<dbReference type="InterPro" id="IPR025602">
    <property type="entry name" value="BCP1_family"/>
</dbReference>
<dbReference type="Proteomes" id="UP000719412">
    <property type="component" value="Unassembled WGS sequence"/>
</dbReference>
<protein>
    <recommendedName>
        <fullName evidence="5">Protein BCCIP homolog</fullName>
    </recommendedName>
</protein>
<organism evidence="3 4">
    <name type="scientific">Tenebrio molitor</name>
    <name type="common">Yellow mealworm beetle</name>
    <dbReference type="NCBI Taxonomy" id="7067"/>
    <lineage>
        <taxon>Eukaryota</taxon>
        <taxon>Metazoa</taxon>
        <taxon>Ecdysozoa</taxon>
        <taxon>Arthropoda</taxon>
        <taxon>Hexapoda</taxon>
        <taxon>Insecta</taxon>
        <taxon>Pterygota</taxon>
        <taxon>Neoptera</taxon>
        <taxon>Endopterygota</taxon>
        <taxon>Coleoptera</taxon>
        <taxon>Polyphaga</taxon>
        <taxon>Cucujiformia</taxon>
        <taxon>Tenebrionidae</taxon>
        <taxon>Tenebrio</taxon>
    </lineage>
</organism>